<sequence length="232" mass="25403">MPDRTPPLFPTGSGQMDLGLADTRPKRVTLSPGATLLRGFALEDAEALWRALTPILRAAPLRHMLTPGGRQMSVAMTSCGTWGWVTDQAGYRYTHTDPTTQALWPPMPDLLFHLASRSAAAAGFEGFQPNACLINRYEAGTRMTAHQDKDEGDITQPIVSVSLGLPILFLWGGLQRTTRPHPILLEHGDVLVWGGKARLHYHGVKPLEQGVHPLTGPTRFNLTFRFVAPAGR</sequence>
<dbReference type="InterPro" id="IPR037151">
    <property type="entry name" value="AlkB-like_sf"/>
</dbReference>
<name>A0A6V8IAS5_9PROT</name>
<feature type="binding site" evidence="5">
    <location>
        <position position="84"/>
    </location>
    <ligand>
        <name>substrate</name>
    </ligand>
</feature>
<dbReference type="Proteomes" id="UP000548726">
    <property type="component" value="Unassembled WGS sequence"/>
</dbReference>
<dbReference type="InterPro" id="IPR027450">
    <property type="entry name" value="AlkB-like"/>
</dbReference>
<dbReference type="PANTHER" id="PTHR16557:SF2">
    <property type="entry name" value="NUCLEIC ACID DIOXYGENASE ALKBH1"/>
    <property type="match status" value="1"/>
</dbReference>
<feature type="binding site" evidence="6">
    <location>
        <position position="146"/>
    </location>
    <ligand>
        <name>Fe cation</name>
        <dbReference type="ChEBI" id="CHEBI:24875"/>
        <note>catalytic</note>
    </ligand>
</feature>
<dbReference type="GO" id="GO:0008198">
    <property type="term" value="F:ferrous iron binding"/>
    <property type="evidence" value="ECO:0007669"/>
    <property type="project" value="TreeGrafter"/>
</dbReference>
<comment type="cofactor">
    <cofactor evidence="6">
        <name>Fe(2+)</name>
        <dbReference type="ChEBI" id="CHEBI:29033"/>
    </cofactor>
    <text evidence="6">Binds 1 Fe(2+) ion per subunit.</text>
</comment>
<evidence type="ECO:0000256" key="1">
    <source>
        <dbReference type="ARBA" id="ARBA00022723"/>
    </source>
</evidence>
<dbReference type="GO" id="GO:0005737">
    <property type="term" value="C:cytoplasm"/>
    <property type="evidence" value="ECO:0007669"/>
    <property type="project" value="TreeGrafter"/>
</dbReference>
<dbReference type="GO" id="GO:0035515">
    <property type="term" value="F:oxidative RNA demethylase activity"/>
    <property type="evidence" value="ECO:0007669"/>
    <property type="project" value="TreeGrafter"/>
</dbReference>
<evidence type="ECO:0000256" key="5">
    <source>
        <dbReference type="PIRSR" id="PIRSR604574-1"/>
    </source>
</evidence>
<keyword evidence="2 8" id="KW-0223">Dioxygenase</keyword>
<comment type="caution">
    <text evidence="8">The sequence shown here is derived from an EMBL/GenBank/DDBJ whole genome shotgun (WGS) entry which is preliminary data.</text>
</comment>
<keyword evidence="4 6" id="KW-0408">Iron</keyword>
<evidence type="ECO:0000259" key="7">
    <source>
        <dbReference type="PROSITE" id="PS51471"/>
    </source>
</evidence>
<feature type="binding site" evidence="5">
    <location>
        <begin position="135"/>
        <end position="137"/>
    </location>
    <ligand>
        <name>2-oxoglutarate</name>
        <dbReference type="ChEBI" id="CHEBI:16810"/>
    </ligand>
</feature>
<protein>
    <submittedName>
        <fullName evidence="8">Alpha-ketoglutarate-dependent dioxygenase AlkB</fullName>
    </submittedName>
</protein>
<evidence type="ECO:0000313" key="8">
    <source>
        <dbReference type="EMBL" id="GFE94690.1"/>
    </source>
</evidence>
<evidence type="ECO:0000256" key="2">
    <source>
        <dbReference type="ARBA" id="ARBA00022964"/>
    </source>
</evidence>
<evidence type="ECO:0000256" key="6">
    <source>
        <dbReference type="PIRSR" id="PIRSR604574-2"/>
    </source>
</evidence>
<proteinExistence type="predicted"/>
<dbReference type="PROSITE" id="PS51471">
    <property type="entry name" value="FE2OG_OXY"/>
    <property type="match status" value="1"/>
</dbReference>
<evidence type="ECO:0000256" key="3">
    <source>
        <dbReference type="ARBA" id="ARBA00023002"/>
    </source>
</evidence>
<feature type="binding site" evidence="5">
    <location>
        <position position="176"/>
    </location>
    <ligand>
        <name>substrate</name>
    </ligand>
</feature>
<dbReference type="GO" id="GO:0035513">
    <property type="term" value="P:oxidative RNA demethylation"/>
    <property type="evidence" value="ECO:0007669"/>
    <property type="project" value="TreeGrafter"/>
</dbReference>
<dbReference type="Gene3D" id="2.60.120.590">
    <property type="entry name" value="Alpha-ketoglutarate-dependent dioxygenase AlkB-like"/>
    <property type="match status" value="1"/>
</dbReference>
<dbReference type="RefSeq" id="WP_370684598.1">
    <property type="nucleotide sequence ID" value="NZ_BLJP01000017.1"/>
</dbReference>
<evidence type="ECO:0000313" key="9">
    <source>
        <dbReference type="Proteomes" id="UP000548726"/>
    </source>
</evidence>
<organism evidence="8 9">
    <name type="scientific">Acetobacter persici</name>
    <dbReference type="NCBI Taxonomy" id="1076596"/>
    <lineage>
        <taxon>Bacteria</taxon>
        <taxon>Pseudomonadati</taxon>
        <taxon>Pseudomonadota</taxon>
        <taxon>Alphaproteobacteria</taxon>
        <taxon>Acetobacterales</taxon>
        <taxon>Acetobacteraceae</taxon>
        <taxon>Acetobacter</taxon>
    </lineage>
</organism>
<feature type="binding site" evidence="5">
    <location>
        <position position="150"/>
    </location>
    <ligand>
        <name>substrate</name>
    </ligand>
</feature>
<feature type="binding site" evidence="5">
    <location>
        <begin position="219"/>
        <end position="225"/>
    </location>
    <ligand>
        <name>2-oxoglutarate</name>
        <dbReference type="ChEBI" id="CHEBI:16810"/>
    </ligand>
</feature>
<dbReference type="AlphaFoldDB" id="A0A6V8IAS5"/>
<dbReference type="SUPFAM" id="SSF51197">
    <property type="entry name" value="Clavaminate synthase-like"/>
    <property type="match status" value="1"/>
</dbReference>
<dbReference type="Pfam" id="PF13532">
    <property type="entry name" value="2OG-FeII_Oxy_2"/>
    <property type="match status" value="1"/>
</dbReference>
<dbReference type="GO" id="GO:0035516">
    <property type="term" value="F:broad specificity oxidative DNA demethylase activity"/>
    <property type="evidence" value="ECO:0007669"/>
    <property type="project" value="TreeGrafter"/>
</dbReference>
<dbReference type="InterPro" id="IPR005123">
    <property type="entry name" value="Oxoglu/Fe-dep_dioxygenase_dom"/>
</dbReference>
<feature type="binding site" evidence="5">
    <location>
        <begin position="91"/>
        <end position="93"/>
    </location>
    <ligand>
        <name>substrate</name>
    </ligand>
</feature>
<keyword evidence="9" id="KW-1185">Reference proteome</keyword>
<accession>A0A6V8IAS5</accession>
<keyword evidence="1 6" id="KW-0479">Metal-binding</keyword>
<dbReference type="InterPro" id="IPR004574">
    <property type="entry name" value="Alkb"/>
</dbReference>
<keyword evidence="3" id="KW-0560">Oxidoreductase</keyword>
<dbReference type="PANTHER" id="PTHR16557">
    <property type="entry name" value="ALKYLATED DNA REPAIR PROTEIN ALKB-RELATED"/>
    <property type="match status" value="1"/>
</dbReference>
<dbReference type="NCBIfam" id="NF011930">
    <property type="entry name" value="PRK15401.1"/>
    <property type="match status" value="1"/>
</dbReference>
<feature type="binding site" evidence="6">
    <location>
        <position position="202"/>
    </location>
    <ligand>
        <name>Fe cation</name>
        <dbReference type="ChEBI" id="CHEBI:24875"/>
        <note>catalytic</note>
    </ligand>
</feature>
<reference evidence="8 9" key="1">
    <citation type="journal article" date="2020" name="Cell Rep.">
        <title>Local necrotic cells trigger systemic immune activation via gut microbiome dysbiosis in Drosophila.</title>
        <authorList>
            <person name="Kosakamoto H."/>
            <person name="Yamauchi T."/>
            <person name="Akuzawa-Tokita Y."/>
            <person name="Nishimura K."/>
            <person name="Soga T."/>
            <person name="Murakami T."/>
            <person name="Mori H."/>
            <person name="Yamamoto K."/>
            <person name="Miyazaki R."/>
            <person name="Koto A."/>
            <person name="Miura M."/>
            <person name="Obata F."/>
        </authorList>
    </citation>
    <scope>NUCLEOTIDE SEQUENCE [LARGE SCALE GENOMIC DNA]</scope>
    <source>
        <strain evidence="8 9">Ai</strain>
    </source>
</reference>
<dbReference type="EMBL" id="BLJP01000017">
    <property type="protein sequence ID" value="GFE94690.1"/>
    <property type="molecule type" value="Genomic_DNA"/>
</dbReference>
<feature type="binding site" evidence="6">
    <location>
        <position position="148"/>
    </location>
    <ligand>
        <name>Fe cation</name>
        <dbReference type="ChEBI" id="CHEBI:24875"/>
        <note>catalytic</note>
    </ligand>
</feature>
<evidence type="ECO:0000256" key="4">
    <source>
        <dbReference type="ARBA" id="ARBA00023004"/>
    </source>
</evidence>
<gene>
    <name evidence="8" type="ORF">DmAi_27490</name>
</gene>
<feature type="domain" description="Fe2OG dioxygenase" evidence="7">
    <location>
        <begin position="128"/>
        <end position="228"/>
    </location>
</feature>